<proteinExistence type="predicted"/>
<dbReference type="EMBL" id="AAOW01000014">
    <property type="protein sequence ID" value="EAR60710.1"/>
    <property type="molecule type" value="Genomic_DNA"/>
</dbReference>
<dbReference type="SUPFAM" id="SSF51735">
    <property type="entry name" value="NAD(P)-binding Rossmann-fold domains"/>
    <property type="match status" value="1"/>
</dbReference>
<dbReference type="PANTHER" id="PTHR43544:SF12">
    <property type="entry name" value="NAD(P)-BINDING ROSSMANN-FOLD SUPERFAMILY PROTEIN"/>
    <property type="match status" value="1"/>
</dbReference>
<keyword evidence="2" id="KW-1185">Reference proteome</keyword>
<organism evidence="1 2">
    <name type="scientific">Neptuniibacter caesariensis</name>
    <dbReference type="NCBI Taxonomy" id="207954"/>
    <lineage>
        <taxon>Bacteria</taxon>
        <taxon>Pseudomonadati</taxon>
        <taxon>Pseudomonadota</taxon>
        <taxon>Gammaproteobacteria</taxon>
        <taxon>Oceanospirillales</taxon>
        <taxon>Oceanospirillaceae</taxon>
        <taxon>Neptuniibacter</taxon>
    </lineage>
</organism>
<dbReference type="GO" id="GO:0016491">
    <property type="term" value="F:oxidoreductase activity"/>
    <property type="evidence" value="ECO:0007669"/>
    <property type="project" value="TreeGrafter"/>
</dbReference>
<sequence length="238" mass="25732">MNVVVVGGNGGIGSALVNVLAADPKINKLFSFSRCQGAAKTTCDKVIYGFVDLERESSIQQMGNSLEGEELDLVIVASGLLHDQDLKPEKSLRALQMANMQRLFMINSIAPALIAQQLIPKLRKRGRTVFAVISARVGSISDNRLGGWYSYRASKAALNMLLKTTAIEVNRTHPDAIICGLHPGTVDTSLSSPFQKNVPENKLFSPQQSAGYLLDVISKLESDDSGKVFAWDGDEIPA</sequence>
<dbReference type="OrthoDB" id="9785826at2"/>
<evidence type="ECO:0000313" key="2">
    <source>
        <dbReference type="Proteomes" id="UP000002171"/>
    </source>
</evidence>
<evidence type="ECO:0000313" key="1">
    <source>
        <dbReference type="EMBL" id="EAR60710.1"/>
    </source>
</evidence>
<dbReference type="InterPro" id="IPR051468">
    <property type="entry name" value="Fungal_SecMetab_SDRs"/>
</dbReference>
<dbReference type="Proteomes" id="UP000002171">
    <property type="component" value="Unassembled WGS sequence"/>
</dbReference>
<dbReference type="PRINTS" id="PR00081">
    <property type="entry name" value="GDHRDH"/>
</dbReference>
<dbReference type="RefSeq" id="WP_007020382.1">
    <property type="nucleotide sequence ID" value="NZ_CH724125.1"/>
</dbReference>
<dbReference type="InterPro" id="IPR036291">
    <property type="entry name" value="NAD(P)-bd_dom_sf"/>
</dbReference>
<dbReference type="AlphaFoldDB" id="A0A7U8C5Z3"/>
<comment type="caution">
    <text evidence="1">The sequence shown here is derived from an EMBL/GenBank/DDBJ whole genome shotgun (WGS) entry which is preliminary data.</text>
</comment>
<gene>
    <name evidence="1" type="ORF">MED92_13583</name>
</gene>
<reference evidence="1 2" key="1">
    <citation type="submission" date="2006-02" db="EMBL/GenBank/DDBJ databases">
        <authorList>
            <person name="Pinhassi J."/>
            <person name="Pedros-Alio C."/>
            <person name="Ferriera S."/>
            <person name="Johnson J."/>
            <person name="Kravitz S."/>
            <person name="Halpern A."/>
            <person name="Remington K."/>
            <person name="Beeson K."/>
            <person name="Tran B."/>
            <person name="Rogers Y.-H."/>
            <person name="Friedman R."/>
            <person name="Venter J.C."/>
        </authorList>
    </citation>
    <scope>NUCLEOTIDE SEQUENCE [LARGE SCALE GENOMIC DNA]</scope>
    <source>
        <strain evidence="1 2">MED92</strain>
    </source>
</reference>
<dbReference type="InterPro" id="IPR002347">
    <property type="entry name" value="SDR_fam"/>
</dbReference>
<dbReference type="PANTHER" id="PTHR43544">
    <property type="entry name" value="SHORT-CHAIN DEHYDROGENASE/REDUCTASE"/>
    <property type="match status" value="1"/>
</dbReference>
<dbReference type="Pfam" id="PF00106">
    <property type="entry name" value="adh_short"/>
    <property type="match status" value="1"/>
</dbReference>
<name>A0A7U8C5Z3_NEPCE</name>
<dbReference type="GO" id="GO:0005737">
    <property type="term" value="C:cytoplasm"/>
    <property type="evidence" value="ECO:0007669"/>
    <property type="project" value="TreeGrafter"/>
</dbReference>
<dbReference type="Gene3D" id="3.40.50.720">
    <property type="entry name" value="NAD(P)-binding Rossmann-like Domain"/>
    <property type="match status" value="1"/>
</dbReference>
<accession>A0A7U8C5Z3</accession>
<protein>
    <submittedName>
        <fullName evidence="1">Cell-cell signaling protein, C-factor</fullName>
    </submittedName>
</protein>